<gene>
    <name evidence="2" type="ORF">COA17_17505</name>
</gene>
<dbReference type="PROSITE" id="PS51257">
    <property type="entry name" value="PROKAR_LIPOPROTEIN"/>
    <property type="match status" value="1"/>
</dbReference>
<dbReference type="SUPFAM" id="SSF54427">
    <property type="entry name" value="NTF2-like"/>
    <property type="match status" value="1"/>
</dbReference>
<accession>A0A2A4HVA1</accession>
<dbReference type="Proteomes" id="UP000218784">
    <property type="component" value="Unassembled WGS sequence"/>
</dbReference>
<evidence type="ECO:0000313" key="3">
    <source>
        <dbReference type="Proteomes" id="UP000218784"/>
    </source>
</evidence>
<reference evidence="2 3" key="1">
    <citation type="submission" date="2017-09" db="EMBL/GenBank/DDBJ databases">
        <title>Sphingomonas ginsenosidimutans KACC 14949, whole genome shotgun sequence.</title>
        <authorList>
            <person name="Feng G."/>
            <person name="Zhu H."/>
        </authorList>
    </citation>
    <scope>NUCLEOTIDE SEQUENCE [LARGE SCALE GENOMIC DNA]</scope>
    <source>
        <strain evidence="2 3">KACC 14949</strain>
    </source>
</reference>
<keyword evidence="1" id="KW-0732">Signal</keyword>
<sequence>MITRRAAIALLPVLALCACGQRDAPAVAVANGEAPAPAAPAATPTALPARAGPASAPTGILTCRAQIGAAAAAQKVATCRNVSPATHPPCNAANSCALIDDEIARSCALFDGKGAPMAGCTVDPKSAQAAAEVVRRYYDAIGARDYATAWAQWGENGRPGQTLDAFTRGFADTRAVRVTIGTPGRGDGAAGSVYQPVPVTVDATLADGRRQRFIGTYVLRRVNDVDGASAAQLRWHIDSAKLRETPPAPR</sequence>
<dbReference type="EMBL" id="NWVD01000015">
    <property type="protein sequence ID" value="PCG07608.1"/>
    <property type="molecule type" value="Genomic_DNA"/>
</dbReference>
<dbReference type="InterPro" id="IPR032710">
    <property type="entry name" value="NTF2-like_dom_sf"/>
</dbReference>
<organism evidence="2 3">
    <name type="scientific">Sphingomonas ginsenosidimutans</name>
    <dbReference type="NCBI Taxonomy" id="862134"/>
    <lineage>
        <taxon>Bacteria</taxon>
        <taxon>Pseudomonadati</taxon>
        <taxon>Pseudomonadota</taxon>
        <taxon>Alphaproteobacteria</taxon>
        <taxon>Sphingomonadales</taxon>
        <taxon>Sphingomonadaceae</taxon>
        <taxon>Sphingomonas</taxon>
    </lineage>
</organism>
<comment type="caution">
    <text evidence="2">The sequence shown here is derived from an EMBL/GenBank/DDBJ whole genome shotgun (WGS) entry which is preliminary data.</text>
</comment>
<dbReference type="AlphaFoldDB" id="A0A2A4HVA1"/>
<dbReference type="RefSeq" id="WP_096614111.1">
    <property type="nucleotide sequence ID" value="NZ_NWVD01000015.1"/>
</dbReference>
<proteinExistence type="predicted"/>
<evidence type="ECO:0000313" key="2">
    <source>
        <dbReference type="EMBL" id="PCG07608.1"/>
    </source>
</evidence>
<feature type="chain" id="PRO_5012878732" description="Lipoprotein" evidence="1">
    <location>
        <begin position="25"/>
        <end position="250"/>
    </location>
</feature>
<keyword evidence="3" id="KW-1185">Reference proteome</keyword>
<feature type="signal peptide" evidence="1">
    <location>
        <begin position="1"/>
        <end position="24"/>
    </location>
</feature>
<name>A0A2A4HVA1_9SPHN</name>
<evidence type="ECO:0000256" key="1">
    <source>
        <dbReference type="SAM" id="SignalP"/>
    </source>
</evidence>
<protein>
    <recommendedName>
        <fullName evidence="4">Lipoprotein</fullName>
    </recommendedName>
</protein>
<evidence type="ECO:0008006" key="4">
    <source>
        <dbReference type="Google" id="ProtNLM"/>
    </source>
</evidence>